<feature type="domain" description="CCHC-type" evidence="2">
    <location>
        <begin position="71"/>
        <end position="84"/>
    </location>
</feature>
<dbReference type="InterPro" id="IPR001878">
    <property type="entry name" value="Znf_CCHC"/>
</dbReference>
<comment type="caution">
    <text evidence="3">The sequence shown here is derived from an EMBL/GenBank/DDBJ whole genome shotgun (WGS) entry which is preliminary data.</text>
</comment>
<name>A0A1Q3AQ88_CEPFO</name>
<keyword evidence="1" id="KW-0862">Zinc</keyword>
<dbReference type="PANTHER" id="PTHR31286:SF99">
    <property type="entry name" value="DUF4283 DOMAIN-CONTAINING PROTEIN"/>
    <property type="match status" value="1"/>
</dbReference>
<dbReference type="OrthoDB" id="1743776at2759"/>
<evidence type="ECO:0000313" key="3">
    <source>
        <dbReference type="EMBL" id="GAV57898.1"/>
    </source>
</evidence>
<proteinExistence type="predicted"/>
<organism evidence="3 4">
    <name type="scientific">Cephalotus follicularis</name>
    <name type="common">Albany pitcher plant</name>
    <dbReference type="NCBI Taxonomy" id="3775"/>
    <lineage>
        <taxon>Eukaryota</taxon>
        <taxon>Viridiplantae</taxon>
        <taxon>Streptophyta</taxon>
        <taxon>Embryophyta</taxon>
        <taxon>Tracheophyta</taxon>
        <taxon>Spermatophyta</taxon>
        <taxon>Magnoliopsida</taxon>
        <taxon>eudicotyledons</taxon>
        <taxon>Gunneridae</taxon>
        <taxon>Pentapetalae</taxon>
        <taxon>rosids</taxon>
        <taxon>fabids</taxon>
        <taxon>Oxalidales</taxon>
        <taxon>Cephalotaceae</taxon>
        <taxon>Cephalotus</taxon>
    </lineage>
</organism>
<dbReference type="PROSITE" id="PS50158">
    <property type="entry name" value="ZF_CCHC"/>
    <property type="match status" value="1"/>
</dbReference>
<dbReference type="GO" id="GO:0008270">
    <property type="term" value="F:zinc ion binding"/>
    <property type="evidence" value="ECO:0007669"/>
    <property type="project" value="UniProtKB-KW"/>
</dbReference>
<dbReference type="Proteomes" id="UP000187406">
    <property type="component" value="Unassembled WGS sequence"/>
</dbReference>
<keyword evidence="1" id="KW-0863">Zinc-finger</keyword>
<evidence type="ECO:0000313" key="4">
    <source>
        <dbReference type="Proteomes" id="UP000187406"/>
    </source>
</evidence>
<feature type="non-terminal residue" evidence="3">
    <location>
        <position position="1"/>
    </location>
</feature>
<evidence type="ECO:0000256" key="1">
    <source>
        <dbReference type="PROSITE-ProRule" id="PRU00047"/>
    </source>
</evidence>
<reference evidence="4" key="1">
    <citation type="submission" date="2016-04" db="EMBL/GenBank/DDBJ databases">
        <title>Cephalotus genome sequencing.</title>
        <authorList>
            <person name="Fukushima K."/>
            <person name="Hasebe M."/>
            <person name="Fang X."/>
        </authorList>
    </citation>
    <scope>NUCLEOTIDE SEQUENCE [LARGE SCALE GENOMIC DNA]</scope>
    <source>
        <strain evidence="4">cv. St1</strain>
    </source>
</reference>
<protein>
    <submittedName>
        <fullName evidence="3">Zf-CCHC_4 domain-containing protein</fullName>
    </submittedName>
</protein>
<dbReference type="InterPro" id="IPR040256">
    <property type="entry name" value="At4g02000-like"/>
</dbReference>
<evidence type="ECO:0000259" key="2">
    <source>
        <dbReference type="PROSITE" id="PS50158"/>
    </source>
</evidence>
<gene>
    <name evidence="3" type="ORF">CFOL_v3_01434</name>
</gene>
<sequence>LPLEFYDENILFAIGNLVGKPLQLDKNTILATKTKYACMCVEVDLSKLLVGKVDIGCLTQLIEYEGIHLICFKCGRVGHKLRSCTVSGLMTSKNQANDMQLDKGDTATQGCHEKTSTVYGAWMVPTRRNMRVVKEIKDGRKFRSDMGKANSSNNCFNILDGNPEIEGLMIPNHMKEITSLILAMILGKL</sequence>
<dbReference type="PANTHER" id="PTHR31286">
    <property type="entry name" value="GLYCINE-RICH CELL WALL STRUCTURAL PROTEIN 1.8-LIKE"/>
    <property type="match status" value="1"/>
</dbReference>
<dbReference type="AlphaFoldDB" id="A0A1Q3AQ88"/>
<dbReference type="EMBL" id="BDDD01000046">
    <property type="protein sequence ID" value="GAV57898.1"/>
    <property type="molecule type" value="Genomic_DNA"/>
</dbReference>
<dbReference type="GO" id="GO:0003676">
    <property type="term" value="F:nucleic acid binding"/>
    <property type="evidence" value="ECO:0007669"/>
    <property type="project" value="InterPro"/>
</dbReference>
<dbReference type="InParanoid" id="A0A1Q3AQ88"/>
<accession>A0A1Q3AQ88</accession>
<keyword evidence="1" id="KW-0479">Metal-binding</keyword>
<keyword evidence="4" id="KW-1185">Reference proteome</keyword>